<gene>
    <name evidence="1" type="ORF">N6H18_16825</name>
</gene>
<dbReference type="InterPro" id="IPR025667">
    <property type="entry name" value="SprB_repeat"/>
</dbReference>
<keyword evidence="2" id="KW-1185">Reference proteome</keyword>
<dbReference type="Proteomes" id="UP001065174">
    <property type="component" value="Chromosome"/>
</dbReference>
<dbReference type="PROSITE" id="PS51257">
    <property type="entry name" value="PROKAR_LIPOPROTEIN"/>
    <property type="match status" value="1"/>
</dbReference>
<dbReference type="RefSeq" id="WP_262309447.1">
    <property type="nucleotide sequence ID" value="NZ_CP106679.1"/>
</dbReference>
<sequence>MKKVVWSLVVLVLAISCGEEDKAVDCNLSDLSTAVVSQSAETCKTGGQVEFSTSGGDTPYEYSVNGISFQKEAVFKNLSAGDYVLLTRDDNNCLVETAFAIASEIPEFTVVVEEIQAAGCDGNTGEATVNVTGGSGPYTYILDGSPMNDQITYTNLEKGTHTLSITDIEGCDNDDTFYIPSGISFKDEIQPIITNNCAIEGCHVAGNAIVPFTEFENIQSYAQLIKTNTQNKTMPKDGSITDEEIQMLACWVDDGALNN</sequence>
<evidence type="ECO:0000313" key="1">
    <source>
        <dbReference type="EMBL" id="UXP32008.1"/>
    </source>
</evidence>
<dbReference type="EMBL" id="CP106679">
    <property type="protein sequence ID" value="UXP32008.1"/>
    <property type="molecule type" value="Genomic_DNA"/>
</dbReference>
<reference evidence="1" key="1">
    <citation type="submission" date="2022-09" db="EMBL/GenBank/DDBJ databases">
        <title>Comparative genomics and taxonomic characterization of three novel marine species of genus Reichenbachiella exhibiting antioxidant and polysaccharide degradation activities.</title>
        <authorList>
            <person name="Muhammad N."/>
            <person name="Lee Y.-J."/>
            <person name="Ko J."/>
            <person name="Kim S.-G."/>
        </authorList>
    </citation>
    <scope>NUCLEOTIDE SEQUENCE</scope>
    <source>
        <strain evidence="1">BKB1-1</strain>
    </source>
</reference>
<accession>A0ABY6CRL7</accession>
<proteinExistence type="predicted"/>
<organism evidence="1 2">
    <name type="scientific">Reichenbachiella agarivorans</name>
    <dbReference type="NCBI Taxonomy" id="2979464"/>
    <lineage>
        <taxon>Bacteria</taxon>
        <taxon>Pseudomonadati</taxon>
        <taxon>Bacteroidota</taxon>
        <taxon>Cytophagia</taxon>
        <taxon>Cytophagales</taxon>
        <taxon>Reichenbachiellaceae</taxon>
        <taxon>Reichenbachiella</taxon>
    </lineage>
</organism>
<name>A0ABY6CRL7_9BACT</name>
<protein>
    <submittedName>
        <fullName evidence="1">SprB repeat-containing protein</fullName>
    </submittedName>
</protein>
<evidence type="ECO:0000313" key="2">
    <source>
        <dbReference type="Proteomes" id="UP001065174"/>
    </source>
</evidence>
<dbReference type="Pfam" id="PF13573">
    <property type="entry name" value="SprB"/>
    <property type="match status" value="1"/>
</dbReference>